<dbReference type="InterPro" id="IPR023296">
    <property type="entry name" value="Glyco_hydro_beta-prop_sf"/>
</dbReference>
<accession>A0ABN3DPP2</accession>
<organism evidence="6 7">
    <name type="scientific">Herbiconiux moechotypicola</name>
    <dbReference type="NCBI Taxonomy" id="637393"/>
    <lineage>
        <taxon>Bacteria</taxon>
        <taxon>Bacillati</taxon>
        <taxon>Actinomycetota</taxon>
        <taxon>Actinomycetes</taxon>
        <taxon>Micrococcales</taxon>
        <taxon>Microbacteriaceae</taxon>
        <taxon>Herbiconiux</taxon>
    </lineage>
</organism>
<reference evidence="6 7" key="1">
    <citation type="journal article" date="2019" name="Int. J. Syst. Evol. Microbiol.">
        <title>The Global Catalogue of Microorganisms (GCM) 10K type strain sequencing project: providing services to taxonomists for standard genome sequencing and annotation.</title>
        <authorList>
            <consortium name="The Broad Institute Genomics Platform"/>
            <consortium name="The Broad Institute Genome Sequencing Center for Infectious Disease"/>
            <person name="Wu L."/>
            <person name="Ma J."/>
        </authorList>
    </citation>
    <scope>NUCLEOTIDE SEQUENCE [LARGE SCALE GENOMIC DNA]</scope>
    <source>
        <strain evidence="6 7">JCM 16117</strain>
    </source>
</reference>
<dbReference type="RefSeq" id="WP_259481315.1">
    <property type="nucleotide sequence ID" value="NZ_BAAAQY010000007.1"/>
</dbReference>
<dbReference type="CDD" id="cd08995">
    <property type="entry name" value="GH32_EcAec43-like"/>
    <property type="match status" value="1"/>
</dbReference>
<evidence type="ECO:0000256" key="3">
    <source>
        <dbReference type="ARBA" id="ARBA00022801"/>
    </source>
</evidence>
<dbReference type="SUPFAM" id="SSF75005">
    <property type="entry name" value="Arabinanase/levansucrase/invertase"/>
    <property type="match status" value="1"/>
</dbReference>
<keyword evidence="7" id="KW-1185">Reference proteome</keyword>
<dbReference type="InterPro" id="IPR013148">
    <property type="entry name" value="Glyco_hydro_32_N"/>
</dbReference>
<proteinExistence type="inferred from homology"/>
<keyword evidence="4" id="KW-0326">Glycosidase</keyword>
<protein>
    <recommendedName>
        <fullName evidence="2">beta-fructofuranosidase</fullName>
        <ecNumber evidence="2">3.2.1.26</ecNumber>
    </recommendedName>
</protein>
<gene>
    <name evidence="6" type="ORF">GCM10009851_24700</name>
</gene>
<sequence length="466" mass="52252">MHSLYYQPEGTWFGDCMPYAENGVFYLYHQRDTRKPGPFGEPFGWALATTRDFVDYDDRGESLHRGGDDEQDQFIFAGSVFKARDGRYYALYTGYNRDYPAQGKASQVLMIAASDDLVTWEKTDTRLVPPQEGYDPDDWRDPFVLWNEEAGEYLMILGGRKKGPKVLTGSTVAFTSTDLENWEFQGDFWDPGLYSMHEMPDLFRMGDYWYLLTTEYSDKSKTVYRMSTSLDGPWTAPVDDAFDGRAYYAARSAADGGRRYLFGWVPTKENDDDLASWEWGGTLVVHELVQRADGSLAAAIPQGVADAFGEAESLGSDPLELASIDGLAEQVLTPDSGTLFLFGTTFTVAPGTRALSLRLYEDSVTGAGYEFVVTPGENRLFFDRRPNYPWHQYANKGLDRPIVLDPEVPHRLEVVVDDTIATLYVDGVALNARLNTKPGSALTLGVVEGSAVFTDTSIRRSLKERR</sequence>
<feature type="domain" description="Glycosyl hydrolase family 32 N-terminal" evidence="5">
    <location>
        <begin position="7"/>
        <end position="284"/>
    </location>
</feature>
<dbReference type="Gene3D" id="2.60.120.560">
    <property type="entry name" value="Exo-inulinase, domain 1"/>
    <property type="match status" value="1"/>
</dbReference>
<dbReference type="EMBL" id="BAAAQY010000007">
    <property type="protein sequence ID" value="GAA2238671.1"/>
    <property type="molecule type" value="Genomic_DNA"/>
</dbReference>
<evidence type="ECO:0000313" key="7">
    <source>
        <dbReference type="Proteomes" id="UP001500929"/>
    </source>
</evidence>
<dbReference type="Pfam" id="PF00251">
    <property type="entry name" value="Glyco_hydro_32N"/>
    <property type="match status" value="1"/>
</dbReference>
<dbReference type="SMART" id="SM00640">
    <property type="entry name" value="Glyco_32"/>
    <property type="match status" value="1"/>
</dbReference>
<dbReference type="Gene3D" id="2.115.10.20">
    <property type="entry name" value="Glycosyl hydrolase domain, family 43"/>
    <property type="match status" value="1"/>
</dbReference>
<evidence type="ECO:0000256" key="2">
    <source>
        <dbReference type="ARBA" id="ARBA00012758"/>
    </source>
</evidence>
<keyword evidence="3" id="KW-0378">Hydrolase</keyword>
<comment type="caution">
    <text evidence="6">The sequence shown here is derived from an EMBL/GenBank/DDBJ whole genome shotgun (WGS) entry which is preliminary data.</text>
</comment>
<dbReference type="PANTHER" id="PTHR43101:SF1">
    <property type="entry name" value="BETA-FRUCTOSIDASE"/>
    <property type="match status" value="1"/>
</dbReference>
<dbReference type="InterPro" id="IPR001362">
    <property type="entry name" value="Glyco_hydro_32"/>
</dbReference>
<evidence type="ECO:0000313" key="6">
    <source>
        <dbReference type="EMBL" id="GAA2238671.1"/>
    </source>
</evidence>
<dbReference type="EC" id="3.2.1.26" evidence="2"/>
<evidence type="ECO:0000256" key="4">
    <source>
        <dbReference type="ARBA" id="ARBA00023295"/>
    </source>
</evidence>
<evidence type="ECO:0000256" key="1">
    <source>
        <dbReference type="ARBA" id="ARBA00009902"/>
    </source>
</evidence>
<name>A0ABN3DPP2_9MICO</name>
<dbReference type="InterPro" id="IPR051214">
    <property type="entry name" value="GH32_Enzymes"/>
</dbReference>
<comment type="similarity">
    <text evidence="1">Belongs to the glycosyl hydrolase 32 family.</text>
</comment>
<dbReference type="Proteomes" id="UP001500929">
    <property type="component" value="Unassembled WGS sequence"/>
</dbReference>
<evidence type="ECO:0000259" key="5">
    <source>
        <dbReference type="Pfam" id="PF00251"/>
    </source>
</evidence>
<dbReference type="PANTHER" id="PTHR43101">
    <property type="entry name" value="BETA-FRUCTOSIDASE"/>
    <property type="match status" value="1"/>
</dbReference>